<dbReference type="InterPro" id="IPR006297">
    <property type="entry name" value="EF-4"/>
</dbReference>
<keyword evidence="3" id="KW-0999">Mitochondrion inner membrane</keyword>
<evidence type="ECO:0000313" key="10">
    <source>
        <dbReference type="EMBL" id="KAF4654370.1"/>
    </source>
</evidence>
<evidence type="ECO:0000256" key="1">
    <source>
        <dbReference type="ARBA" id="ARBA00005454"/>
    </source>
</evidence>
<keyword evidence="7" id="KW-0472">Membrane</keyword>
<dbReference type="InterPro" id="IPR000640">
    <property type="entry name" value="EFG_V-like"/>
</dbReference>
<dbReference type="HAMAP" id="MF_00071">
    <property type="entry name" value="LepA"/>
    <property type="match status" value="1"/>
</dbReference>
<dbReference type="Pfam" id="PF06421">
    <property type="entry name" value="LepA_C"/>
    <property type="match status" value="1"/>
</dbReference>
<proteinExistence type="inferred from homology"/>
<dbReference type="EMBL" id="JABAHT010000726">
    <property type="protein sequence ID" value="KAF4652423.1"/>
    <property type="molecule type" value="Genomic_DNA"/>
</dbReference>
<dbReference type="SUPFAM" id="SSF54980">
    <property type="entry name" value="EF-G C-terminal domain-like"/>
    <property type="match status" value="2"/>
</dbReference>
<evidence type="ECO:0000256" key="6">
    <source>
        <dbReference type="ARBA" id="ARBA00023134"/>
    </source>
</evidence>
<evidence type="ECO:0000313" key="11">
    <source>
        <dbReference type="Proteomes" id="UP000570595"/>
    </source>
</evidence>
<dbReference type="Proteomes" id="UP000570595">
    <property type="component" value="Unassembled WGS sequence"/>
</dbReference>
<dbReference type="GO" id="GO:0003924">
    <property type="term" value="F:GTPase activity"/>
    <property type="evidence" value="ECO:0007669"/>
    <property type="project" value="InterPro"/>
</dbReference>
<dbReference type="Gene3D" id="3.30.70.240">
    <property type="match status" value="1"/>
</dbReference>
<dbReference type="InterPro" id="IPR031157">
    <property type="entry name" value="G_TR_CS"/>
</dbReference>
<protein>
    <submittedName>
        <fullName evidence="10">Translation factor guf1 mitochondrial</fullName>
    </submittedName>
</protein>
<dbReference type="GO" id="GO:0045727">
    <property type="term" value="P:positive regulation of translation"/>
    <property type="evidence" value="ECO:0007669"/>
    <property type="project" value="TreeGrafter"/>
</dbReference>
<organism evidence="10 12">
    <name type="scientific">Perkinsus olseni</name>
    <name type="common">Perkinsus atlanticus</name>
    <dbReference type="NCBI Taxonomy" id="32597"/>
    <lineage>
        <taxon>Eukaryota</taxon>
        <taxon>Sar</taxon>
        <taxon>Alveolata</taxon>
        <taxon>Perkinsozoa</taxon>
        <taxon>Perkinsea</taxon>
        <taxon>Perkinsida</taxon>
        <taxon>Perkinsidae</taxon>
        <taxon>Perkinsus</taxon>
    </lineage>
</organism>
<dbReference type="PANTHER" id="PTHR43512:SF7">
    <property type="entry name" value="TRANSLATION FACTOR GUF1, MITOCHONDRIAL"/>
    <property type="match status" value="1"/>
</dbReference>
<dbReference type="FunFam" id="3.30.70.870:FF:000004">
    <property type="entry name" value="Translation factor GUF1, mitochondrial"/>
    <property type="match status" value="1"/>
</dbReference>
<dbReference type="PROSITE" id="PS00301">
    <property type="entry name" value="G_TR_1"/>
    <property type="match status" value="1"/>
</dbReference>
<dbReference type="NCBIfam" id="TIGR01393">
    <property type="entry name" value="lepA"/>
    <property type="match status" value="1"/>
</dbReference>
<dbReference type="SUPFAM" id="SSF52540">
    <property type="entry name" value="P-loop containing nucleoside triphosphate hydrolases"/>
    <property type="match status" value="1"/>
</dbReference>
<dbReference type="Gene3D" id="2.40.30.10">
    <property type="entry name" value="Translation factors"/>
    <property type="match status" value="1"/>
</dbReference>
<dbReference type="Gene3D" id="3.30.70.2570">
    <property type="entry name" value="Elongation factor 4, C-terminal domain"/>
    <property type="match status" value="1"/>
</dbReference>
<keyword evidence="6" id="KW-0342">GTP-binding</keyword>
<dbReference type="InterPro" id="IPR005225">
    <property type="entry name" value="Small_GTP-bd"/>
</dbReference>
<dbReference type="InterPro" id="IPR009000">
    <property type="entry name" value="Transl_B-barrel_sf"/>
</dbReference>
<dbReference type="PANTHER" id="PTHR43512">
    <property type="entry name" value="TRANSLATION FACTOR GUF1-RELATED"/>
    <property type="match status" value="1"/>
</dbReference>
<dbReference type="InterPro" id="IPR035647">
    <property type="entry name" value="EFG_III/V"/>
</dbReference>
<keyword evidence="5" id="KW-0496">Mitochondrion</keyword>
<dbReference type="PROSITE" id="PS51722">
    <property type="entry name" value="G_TR_2"/>
    <property type="match status" value="1"/>
</dbReference>
<evidence type="ECO:0000256" key="2">
    <source>
        <dbReference type="ARBA" id="ARBA00022741"/>
    </source>
</evidence>
<dbReference type="InterPro" id="IPR038363">
    <property type="entry name" value="LepA_C_sf"/>
</dbReference>
<evidence type="ECO:0000256" key="4">
    <source>
        <dbReference type="ARBA" id="ARBA00022801"/>
    </source>
</evidence>
<dbReference type="InterPro" id="IPR027417">
    <property type="entry name" value="P-loop_NTPase"/>
</dbReference>
<dbReference type="Pfam" id="PF00679">
    <property type="entry name" value="EFG_C"/>
    <property type="match status" value="1"/>
</dbReference>
<dbReference type="Proteomes" id="UP000572268">
    <property type="component" value="Unassembled WGS sequence"/>
</dbReference>
<feature type="domain" description="Tr-type G" evidence="8">
    <location>
        <begin position="12"/>
        <end position="193"/>
    </location>
</feature>
<feature type="non-terminal residue" evidence="10">
    <location>
        <position position="619"/>
    </location>
</feature>
<keyword evidence="2" id="KW-0547">Nucleotide-binding</keyword>
<dbReference type="GO" id="GO:0005739">
    <property type="term" value="C:mitochondrion"/>
    <property type="evidence" value="ECO:0007669"/>
    <property type="project" value="TreeGrafter"/>
</dbReference>
<dbReference type="FunFam" id="3.40.50.300:FF:000078">
    <property type="entry name" value="Elongation factor 4"/>
    <property type="match status" value="1"/>
</dbReference>
<dbReference type="InterPro" id="IPR013842">
    <property type="entry name" value="LepA_CTD"/>
</dbReference>
<dbReference type="GO" id="GO:0097177">
    <property type="term" value="F:mitochondrial ribosome binding"/>
    <property type="evidence" value="ECO:0007669"/>
    <property type="project" value="TreeGrafter"/>
</dbReference>
<accession>A0A7J6L5C0</accession>
<evidence type="ECO:0000313" key="9">
    <source>
        <dbReference type="EMBL" id="KAF4652423.1"/>
    </source>
</evidence>
<dbReference type="AlphaFoldDB" id="A0A7J6L5C0"/>
<comment type="caution">
    <text evidence="10">The sequence shown here is derived from an EMBL/GenBank/DDBJ whole genome shotgun (WGS) entry which is preliminary data.</text>
</comment>
<dbReference type="PRINTS" id="PR00315">
    <property type="entry name" value="ELONGATNFCT"/>
</dbReference>
<sequence length="619" mass="68587">FLASFPEGVPVDRIRNFSVIAHVDHGKSTLCDRLLNMTGIETRGAQYLDTLEVERERGITIKAQSCSILYDNPKDGLTYLLNLIDTPGHTDFQYEVARSLSACQGAILLVDAIQGVQAQTVANFYLAFMQQGLEVIGALNKIDVEHVDLSSSRSQLASLMDVDESAILGVSAKTGKNVDQLLTAIIERIPPPKPDATSTPPSGRPPLRALLLDMWFDRNRGAILLVYLTSGRLKKGESLELKHAERKMTASDIGVMHPNLTPTEFLHRGQLGYISCNRNQDIRGLRVGDTISRIGEAVEVFPGFEPARSMVYAGVFPVTTGDSERLDPAINRLSLSDSSLEYKKVISQALGTGFRCGFLGLLHMDVIKQRLKAEHDVDVILTTPTVPYTFSPLNQRSDGATKEIVVDSVDEWPKNPLGTWKEPTVEGTFVSPVAYASDITQLCYSRRGTQLSYELIDPTRAMFKFELPLSEIIVDFADKILQLSHGYASFVYEHRGARETDLRKVDIKINGDPAEALSFICRHDAVREVAGKMLRRLKEHISPHAFEINLQGCVGGKVLVSEKIGKQKKNAIAKDHSVAGDPTRKMKLIKEAKEREKKLKQVGKIKVPPEAFMQVVRLD</sequence>
<dbReference type="CDD" id="cd03709">
    <property type="entry name" value="lepA_C"/>
    <property type="match status" value="1"/>
</dbReference>
<dbReference type="InterPro" id="IPR035654">
    <property type="entry name" value="LepA_IV"/>
</dbReference>
<name>A0A7J6L5C0_PEROL</name>
<evidence type="ECO:0000256" key="7">
    <source>
        <dbReference type="ARBA" id="ARBA00023136"/>
    </source>
</evidence>
<dbReference type="EMBL" id="JABANN010000726">
    <property type="protein sequence ID" value="KAF4654370.1"/>
    <property type="molecule type" value="Genomic_DNA"/>
</dbReference>
<dbReference type="Gene3D" id="3.40.50.300">
    <property type="entry name" value="P-loop containing nucleotide triphosphate hydrolases"/>
    <property type="match status" value="1"/>
</dbReference>
<keyword evidence="4" id="KW-0378">Hydrolase</keyword>
<comment type="similarity">
    <text evidence="1">Belongs to the TRAFAC class translation factor GTPase superfamily. Classic translation factor GTPase family. LepA subfamily.</text>
</comment>
<dbReference type="NCBIfam" id="TIGR00231">
    <property type="entry name" value="small_GTP"/>
    <property type="match status" value="1"/>
</dbReference>
<dbReference type="SUPFAM" id="SSF50447">
    <property type="entry name" value="Translation proteins"/>
    <property type="match status" value="1"/>
</dbReference>
<dbReference type="OrthoDB" id="1074at2759"/>
<evidence type="ECO:0000259" key="8">
    <source>
        <dbReference type="PROSITE" id="PS51722"/>
    </source>
</evidence>
<evidence type="ECO:0000256" key="5">
    <source>
        <dbReference type="ARBA" id="ARBA00023128"/>
    </source>
</evidence>
<dbReference type="Gene3D" id="3.30.70.870">
    <property type="entry name" value="Elongation Factor G (Translational Gtpase), domain 3"/>
    <property type="match status" value="1"/>
</dbReference>
<evidence type="ECO:0000313" key="12">
    <source>
        <dbReference type="Proteomes" id="UP000572268"/>
    </source>
</evidence>
<dbReference type="InterPro" id="IPR000795">
    <property type="entry name" value="T_Tr_GTP-bd_dom"/>
</dbReference>
<dbReference type="GO" id="GO:0005525">
    <property type="term" value="F:GTP binding"/>
    <property type="evidence" value="ECO:0007669"/>
    <property type="project" value="UniProtKB-KW"/>
</dbReference>
<evidence type="ECO:0000256" key="3">
    <source>
        <dbReference type="ARBA" id="ARBA00022792"/>
    </source>
</evidence>
<dbReference type="Pfam" id="PF00009">
    <property type="entry name" value="GTP_EFTU"/>
    <property type="match status" value="1"/>
</dbReference>
<gene>
    <name evidence="10" type="primary">GUF1</name>
    <name evidence="10" type="ORF">FOL46_008750</name>
    <name evidence="9" type="ORF">FOZ61_009690</name>
</gene>
<reference evidence="11 12" key="1">
    <citation type="submission" date="2020-04" db="EMBL/GenBank/DDBJ databases">
        <title>Perkinsus olseni comparative genomics.</title>
        <authorList>
            <person name="Bogema D.R."/>
        </authorList>
    </citation>
    <scope>NUCLEOTIDE SEQUENCE [LARGE SCALE GENOMIC DNA]</scope>
    <source>
        <strain evidence="9">ATCC PRA-179</strain>
        <strain evidence="10">ATCC PRA-31</strain>
    </source>
</reference>